<proteinExistence type="predicted"/>
<dbReference type="Proteomes" id="UP001526426">
    <property type="component" value="Unassembled WGS sequence"/>
</dbReference>
<keyword evidence="2" id="KW-1185">Reference proteome</keyword>
<comment type="caution">
    <text evidence="1">The sequence shown here is derived from an EMBL/GenBank/DDBJ whole genome shotgun (WGS) entry which is preliminary data.</text>
</comment>
<gene>
    <name evidence="1" type="ORF">K4A83_06410</name>
</gene>
<reference evidence="1 2" key="1">
    <citation type="submission" date="2021-08" db="EMBL/GenBank/DDBJ databases">
        <title>Draft genome sequence of Spirulina subsalsa with high tolerance to salinity and hype-accumulation of phycocyanin.</title>
        <authorList>
            <person name="Pei H."/>
            <person name="Jiang L."/>
        </authorList>
    </citation>
    <scope>NUCLEOTIDE SEQUENCE [LARGE SCALE GENOMIC DNA]</scope>
    <source>
        <strain evidence="1 2">FACHB-351</strain>
    </source>
</reference>
<accession>A0ABT3L472</accession>
<dbReference type="EMBL" id="JAIHOM010000023">
    <property type="protein sequence ID" value="MCW6035904.1"/>
    <property type="molecule type" value="Genomic_DNA"/>
</dbReference>
<protein>
    <submittedName>
        <fullName evidence="1">Uncharacterized protein</fullName>
    </submittedName>
</protein>
<dbReference type="RefSeq" id="WP_265263625.1">
    <property type="nucleotide sequence ID" value="NZ_JAIHOM010000023.1"/>
</dbReference>
<organism evidence="1 2">
    <name type="scientific">Spirulina subsalsa FACHB-351</name>
    <dbReference type="NCBI Taxonomy" id="234711"/>
    <lineage>
        <taxon>Bacteria</taxon>
        <taxon>Bacillati</taxon>
        <taxon>Cyanobacteriota</taxon>
        <taxon>Cyanophyceae</taxon>
        <taxon>Spirulinales</taxon>
        <taxon>Spirulinaceae</taxon>
        <taxon>Spirulina</taxon>
    </lineage>
</organism>
<sequence>MPVNIIHLSENDVALLQSIKKCNKISKPKILLISEYMAINLKRLTNHGGHLRKQYAISVWESFTSQIKVLDSLSRGRFELEYSKDHETVMMMPATSPTIQDVYAYITRILPPTALLQLAALILNGLTQQNNSVVDDSDTWTEQDQLELAAFSLQHFSTTSLGNEETSE</sequence>
<name>A0ABT3L472_9CYAN</name>
<evidence type="ECO:0000313" key="2">
    <source>
        <dbReference type="Proteomes" id="UP001526426"/>
    </source>
</evidence>
<evidence type="ECO:0000313" key="1">
    <source>
        <dbReference type="EMBL" id="MCW6035904.1"/>
    </source>
</evidence>